<evidence type="ECO:0000256" key="7">
    <source>
        <dbReference type="ARBA" id="ARBA00023306"/>
    </source>
</evidence>
<evidence type="ECO:0000256" key="2">
    <source>
        <dbReference type="ARBA" id="ARBA00022519"/>
    </source>
</evidence>
<dbReference type="SUPFAM" id="SSF64383">
    <property type="entry name" value="Cell-division protein ZipA, C-terminal domain"/>
    <property type="match status" value="1"/>
</dbReference>
<protein>
    <recommendedName>
        <fullName evidence="8 9">Cell division protein ZipA</fullName>
    </recommendedName>
</protein>
<dbReference type="Pfam" id="PF04354">
    <property type="entry name" value="ZipA_C"/>
    <property type="match status" value="1"/>
</dbReference>
<comment type="subcellular location">
    <subcellularLocation>
        <location evidence="8">Cell inner membrane</location>
        <topology evidence="8">Single-pass type I membrane protein</topology>
    </subcellularLocation>
    <text evidence="8">Localizes to the Z ring in an FtsZ-dependent manner.</text>
</comment>
<evidence type="ECO:0000256" key="5">
    <source>
        <dbReference type="ARBA" id="ARBA00022989"/>
    </source>
</evidence>
<feature type="transmembrane region" description="Helical" evidence="8">
    <location>
        <begin position="6"/>
        <end position="25"/>
    </location>
</feature>
<proteinExistence type="inferred from homology"/>
<keyword evidence="7 8" id="KW-0131">Cell cycle</keyword>
<dbReference type="NCBIfam" id="TIGR02205">
    <property type="entry name" value="septum_zipA"/>
    <property type="match status" value="1"/>
</dbReference>
<feature type="region of interest" description="Disordered" evidence="10">
    <location>
        <begin position="117"/>
        <end position="185"/>
    </location>
</feature>
<accession>A0ABM8ZFU2</accession>
<keyword evidence="4 8" id="KW-0812">Transmembrane</keyword>
<dbReference type="PANTHER" id="PTHR38685">
    <property type="entry name" value="CELL DIVISION PROTEIN ZIPA"/>
    <property type="match status" value="1"/>
</dbReference>
<evidence type="ECO:0000256" key="10">
    <source>
        <dbReference type="SAM" id="MobiDB-lite"/>
    </source>
</evidence>
<dbReference type="InterPro" id="IPR007449">
    <property type="entry name" value="ZipA_FtsZ-bd_C"/>
</dbReference>
<dbReference type="SMART" id="SM00771">
    <property type="entry name" value="ZipA_C"/>
    <property type="match status" value="1"/>
</dbReference>
<evidence type="ECO:0000256" key="9">
    <source>
        <dbReference type="RuleBase" id="RU003612"/>
    </source>
</evidence>
<gene>
    <name evidence="8 12" type="primary">zipA</name>
    <name evidence="12" type="ORF">VHP8226_00756</name>
</gene>
<comment type="caution">
    <text evidence="12">The sequence shown here is derived from an EMBL/GenBank/DDBJ whole genome shotgun (WGS) entry which is preliminary data.</text>
</comment>
<feature type="domain" description="ZipA C-terminal FtsZ-binding" evidence="11">
    <location>
        <begin position="189"/>
        <end position="319"/>
    </location>
</feature>
<feature type="compositionally biased region" description="Low complexity" evidence="10">
    <location>
        <begin position="117"/>
        <end position="127"/>
    </location>
</feature>
<name>A0ABM8ZFU2_9VIBR</name>
<keyword evidence="2 8" id="KW-0997">Cell inner membrane</keyword>
<feature type="region of interest" description="Disordered" evidence="10">
    <location>
        <begin position="30"/>
        <end position="85"/>
    </location>
</feature>
<dbReference type="InterPro" id="IPR011919">
    <property type="entry name" value="Cell_div_ZipA"/>
</dbReference>
<keyword evidence="6 8" id="KW-0472">Membrane</keyword>
<dbReference type="InterPro" id="IPR036765">
    <property type="entry name" value="ZipA_FtsZ-bd_C_sf"/>
</dbReference>
<feature type="compositionally biased region" description="Basic and acidic residues" evidence="10">
    <location>
        <begin position="59"/>
        <end position="68"/>
    </location>
</feature>
<comment type="similarity">
    <text evidence="8 9">Belongs to the ZipA family.</text>
</comment>
<organism evidence="12 13">
    <name type="scientific">Vibrio hippocampi</name>
    <dbReference type="NCBI Taxonomy" id="654686"/>
    <lineage>
        <taxon>Bacteria</taxon>
        <taxon>Pseudomonadati</taxon>
        <taxon>Pseudomonadota</taxon>
        <taxon>Gammaproteobacteria</taxon>
        <taxon>Vibrionales</taxon>
        <taxon>Vibrionaceae</taxon>
        <taxon>Vibrio</taxon>
    </lineage>
</organism>
<evidence type="ECO:0000313" key="13">
    <source>
        <dbReference type="Proteomes" id="UP000838160"/>
    </source>
</evidence>
<keyword evidence="1 8" id="KW-1003">Cell membrane</keyword>
<reference evidence="12" key="1">
    <citation type="submission" date="2021-12" db="EMBL/GenBank/DDBJ databases">
        <authorList>
            <person name="Rodrigo-Torres L."/>
            <person name="Arahal R. D."/>
            <person name="Lucena T."/>
        </authorList>
    </citation>
    <scope>NUCLEOTIDE SEQUENCE</scope>
    <source>
        <strain evidence="12">CECT 8226</strain>
    </source>
</reference>
<comment type="subunit">
    <text evidence="8">Interacts with FtsZ via their C-terminal domains.</text>
</comment>
<keyword evidence="3 8" id="KW-0132">Cell division</keyword>
<comment type="function">
    <text evidence="8 9">Essential cell division protein that stabilizes the FtsZ protofilaments by cross-linking them and that serves as a cytoplasmic membrane anchor for the Z ring. Also required for the recruitment to the septal ring of downstream cell division proteins.</text>
</comment>
<dbReference type="GO" id="GO:0051301">
    <property type="term" value="P:cell division"/>
    <property type="evidence" value="ECO:0007669"/>
    <property type="project" value="UniProtKB-KW"/>
</dbReference>
<keyword evidence="13" id="KW-1185">Reference proteome</keyword>
<evidence type="ECO:0000256" key="8">
    <source>
        <dbReference type="HAMAP-Rule" id="MF_00509"/>
    </source>
</evidence>
<sequence>MQELRFVLIIVGALAIAALLFHGLWSSKKEGQKKFGNKPLGKLDSADEPAYVAPEDDFEIIKKTRTEPDFGLAPEKSDYDPLDDYTPVEQEIEPEATIEPQFAQAQDEVKIEPTPEVVAPEPVSTAPIQEPPAFITKKTPVTENAVPTSKKIEPQLDLDSLDDDEESQPQSDVTQNAVQESVQDEQQDELQVIVMNVHCAGDQPFIGTQLFDSMSQNGLLYGEMDIFHRHADLSGTGKVLFSVANMMQPGTLKHDDPATFSTKGISFFMTLPCFGEADQNFKLMLKTAQQIADDLGGNVLDDKRNLMTPTRLDVYRKQIKDFNAARATA</sequence>
<evidence type="ECO:0000313" key="12">
    <source>
        <dbReference type="EMBL" id="CAH0525090.1"/>
    </source>
</evidence>
<dbReference type="HAMAP" id="MF_00509">
    <property type="entry name" value="ZipA"/>
    <property type="match status" value="1"/>
</dbReference>
<dbReference type="Proteomes" id="UP000838160">
    <property type="component" value="Unassembled WGS sequence"/>
</dbReference>
<dbReference type="Gene3D" id="3.30.1400.10">
    <property type="entry name" value="ZipA, C-terminal FtsZ-binding domain"/>
    <property type="match status" value="1"/>
</dbReference>
<dbReference type="PANTHER" id="PTHR38685:SF1">
    <property type="entry name" value="CELL DIVISION PROTEIN ZIPA"/>
    <property type="match status" value="1"/>
</dbReference>
<evidence type="ECO:0000256" key="1">
    <source>
        <dbReference type="ARBA" id="ARBA00022475"/>
    </source>
</evidence>
<dbReference type="EMBL" id="CAKLCM010000002">
    <property type="protein sequence ID" value="CAH0525090.1"/>
    <property type="molecule type" value="Genomic_DNA"/>
</dbReference>
<evidence type="ECO:0000256" key="3">
    <source>
        <dbReference type="ARBA" id="ARBA00022618"/>
    </source>
</evidence>
<evidence type="ECO:0000256" key="6">
    <source>
        <dbReference type="ARBA" id="ARBA00023136"/>
    </source>
</evidence>
<evidence type="ECO:0000256" key="4">
    <source>
        <dbReference type="ARBA" id="ARBA00022692"/>
    </source>
</evidence>
<keyword evidence="5 8" id="KW-1133">Transmembrane helix</keyword>
<evidence type="ECO:0000259" key="11">
    <source>
        <dbReference type="SMART" id="SM00771"/>
    </source>
</evidence>